<organism evidence="1 2">
    <name type="scientific">Sulfurisoma sediminicola</name>
    <dbReference type="NCBI Taxonomy" id="1381557"/>
    <lineage>
        <taxon>Bacteria</taxon>
        <taxon>Pseudomonadati</taxon>
        <taxon>Pseudomonadota</taxon>
        <taxon>Betaproteobacteria</taxon>
        <taxon>Nitrosomonadales</taxon>
        <taxon>Sterolibacteriaceae</taxon>
        <taxon>Sulfurisoma</taxon>
    </lineage>
</organism>
<dbReference type="EMBL" id="RCCI01000005">
    <property type="protein sequence ID" value="RLJ65175.1"/>
    <property type="molecule type" value="Genomic_DNA"/>
</dbReference>
<reference evidence="1 2" key="1">
    <citation type="submission" date="2018-10" db="EMBL/GenBank/DDBJ databases">
        <title>Genomic Encyclopedia of Type Strains, Phase IV (KMG-IV): sequencing the most valuable type-strain genomes for metagenomic binning, comparative biology and taxonomic classification.</title>
        <authorList>
            <person name="Goeker M."/>
        </authorList>
    </citation>
    <scope>NUCLEOTIDE SEQUENCE [LARGE SCALE GENOMIC DNA]</scope>
    <source>
        <strain evidence="1 2">DSM 26916</strain>
    </source>
</reference>
<evidence type="ECO:0000313" key="1">
    <source>
        <dbReference type="EMBL" id="RLJ65175.1"/>
    </source>
</evidence>
<proteinExistence type="predicted"/>
<evidence type="ECO:0000313" key="2">
    <source>
        <dbReference type="Proteomes" id="UP000268908"/>
    </source>
</evidence>
<dbReference type="RefSeq" id="WP_121241816.1">
    <property type="nucleotide sequence ID" value="NZ_BHVV01000008.1"/>
</dbReference>
<dbReference type="AlphaFoldDB" id="A0A497XF48"/>
<gene>
    <name evidence="1" type="ORF">DFR35_1831</name>
</gene>
<name>A0A497XF48_9PROT</name>
<comment type="caution">
    <text evidence="1">The sequence shown here is derived from an EMBL/GenBank/DDBJ whole genome shotgun (WGS) entry which is preliminary data.</text>
</comment>
<sequence length="112" mass="12527">MSDIALPLPAHIDGDALVAYLNAHIDKLRDAFAIDLSWAYARATVEAVRVVGANRGDRELRIEYEYDYEAYCACKDLDARDTLRDSLTCAVADGHVVLVEFTAPQRSTFEEF</sequence>
<dbReference type="Proteomes" id="UP000268908">
    <property type="component" value="Unassembled WGS sequence"/>
</dbReference>
<accession>A0A497XF48</accession>
<keyword evidence="2" id="KW-1185">Reference proteome</keyword>
<protein>
    <submittedName>
        <fullName evidence="1">Uncharacterized protein</fullName>
    </submittedName>
</protein>